<organism evidence="3 4">
    <name type="scientific">Linum tenue</name>
    <dbReference type="NCBI Taxonomy" id="586396"/>
    <lineage>
        <taxon>Eukaryota</taxon>
        <taxon>Viridiplantae</taxon>
        <taxon>Streptophyta</taxon>
        <taxon>Embryophyta</taxon>
        <taxon>Tracheophyta</taxon>
        <taxon>Spermatophyta</taxon>
        <taxon>Magnoliopsida</taxon>
        <taxon>eudicotyledons</taxon>
        <taxon>Gunneridae</taxon>
        <taxon>Pentapetalae</taxon>
        <taxon>rosids</taxon>
        <taxon>fabids</taxon>
        <taxon>Malpighiales</taxon>
        <taxon>Linaceae</taxon>
        <taxon>Linum</taxon>
    </lineage>
</organism>
<comment type="caution">
    <text evidence="3">The sequence shown here is derived from an EMBL/GenBank/DDBJ whole genome shotgun (WGS) entry which is preliminary data.</text>
</comment>
<dbReference type="AlphaFoldDB" id="A0AAV0Q1P6"/>
<protein>
    <submittedName>
        <fullName evidence="3">Uncharacterized protein</fullName>
    </submittedName>
</protein>
<dbReference type="EMBL" id="CAMGYJ010000003">
    <property type="protein sequence ID" value="CAI0393597.1"/>
    <property type="molecule type" value="Genomic_DNA"/>
</dbReference>
<name>A0AAV0Q1P6_9ROSI</name>
<reference evidence="3" key="1">
    <citation type="submission" date="2022-08" db="EMBL/GenBank/DDBJ databases">
        <authorList>
            <person name="Gutierrez-Valencia J."/>
        </authorList>
    </citation>
    <scope>NUCLEOTIDE SEQUENCE</scope>
</reference>
<gene>
    <name evidence="3" type="ORF">LITE_LOCUS41077</name>
    <name evidence="2" type="ORF">LITE_LOCUS7998</name>
</gene>
<sequence length="58" mass="6554">MMALMNRMGDSPAPVAQGRPPLETCLTSSMWRGDEGGEVQDFRLQLRTMMEIQVVPRM</sequence>
<feature type="region of interest" description="Disordered" evidence="1">
    <location>
        <begin position="1"/>
        <end position="34"/>
    </location>
</feature>
<dbReference type="Proteomes" id="UP001154282">
    <property type="component" value="Unassembled WGS sequence"/>
</dbReference>
<evidence type="ECO:0000313" key="4">
    <source>
        <dbReference type="Proteomes" id="UP001154282"/>
    </source>
</evidence>
<proteinExistence type="predicted"/>
<evidence type="ECO:0000256" key="1">
    <source>
        <dbReference type="SAM" id="MobiDB-lite"/>
    </source>
</evidence>
<evidence type="ECO:0000313" key="3">
    <source>
        <dbReference type="EMBL" id="CAI0496003.1"/>
    </source>
</evidence>
<evidence type="ECO:0000313" key="2">
    <source>
        <dbReference type="EMBL" id="CAI0393597.1"/>
    </source>
</evidence>
<keyword evidence="4" id="KW-1185">Reference proteome</keyword>
<accession>A0AAV0Q1P6</accession>
<dbReference type="EMBL" id="CAMGYJ010000009">
    <property type="protein sequence ID" value="CAI0496003.1"/>
    <property type="molecule type" value="Genomic_DNA"/>
</dbReference>